<name>T1GVT4_MEGSC</name>
<organism evidence="1 2">
    <name type="scientific">Megaselia scalaris</name>
    <name type="common">Humpbacked fly</name>
    <name type="synonym">Phora scalaris</name>
    <dbReference type="NCBI Taxonomy" id="36166"/>
    <lineage>
        <taxon>Eukaryota</taxon>
        <taxon>Metazoa</taxon>
        <taxon>Ecdysozoa</taxon>
        <taxon>Arthropoda</taxon>
        <taxon>Hexapoda</taxon>
        <taxon>Insecta</taxon>
        <taxon>Pterygota</taxon>
        <taxon>Neoptera</taxon>
        <taxon>Endopterygota</taxon>
        <taxon>Diptera</taxon>
        <taxon>Brachycera</taxon>
        <taxon>Muscomorpha</taxon>
        <taxon>Platypezoidea</taxon>
        <taxon>Phoridae</taxon>
        <taxon>Megaseliini</taxon>
        <taxon>Megaselia</taxon>
    </lineage>
</organism>
<keyword evidence="2" id="KW-1185">Reference proteome</keyword>
<protein>
    <submittedName>
        <fullName evidence="1">Uncharacterized protein</fullName>
    </submittedName>
</protein>
<sequence length="85" mass="9551">KPDLPKAVSGLEEGSSILCQQAGKYLQKWLLGLTFPSMNVASSLGQMHLPNMFYQTLQGWKSWHVLLDSDASSPQTMIFEFMFLV</sequence>
<dbReference type="Proteomes" id="UP000015102">
    <property type="component" value="Unassembled WGS sequence"/>
</dbReference>
<dbReference type="EMBL" id="CAQQ02389624">
    <property type="status" value="NOT_ANNOTATED_CDS"/>
    <property type="molecule type" value="Genomic_DNA"/>
</dbReference>
<dbReference type="EMBL" id="CAQQ02389625">
    <property type="status" value="NOT_ANNOTATED_CDS"/>
    <property type="molecule type" value="Genomic_DNA"/>
</dbReference>
<dbReference type="HOGENOM" id="CLU_2519019_0_0_1"/>
<evidence type="ECO:0000313" key="2">
    <source>
        <dbReference type="Proteomes" id="UP000015102"/>
    </source>
</evidence>
<dbReference type="EnsemblMetazoa" id="MESCA007901-RA">
    <property type="protein sequence ID" value="MESCA007901-PA"/>
    <property type="gene ID" value="MESCA007901"/>
</dbReference>
<dbReference type="AlphaFoldDB" id="T1GVT4"/>
<accession>T1GVT4</accession>
<proteinExistence type="predicted"/>
<reference evidence="1" key="2">
    <citation type="submission" date="2015-06" db="UniProtKB">
        <authorList>
            <consortium name="EnsemblMetazoa"/>
        </authorList>
    </citation>
    <scope>IDENTIFICATION</scope>
</reference>
<evidence type="ECO:0000313" key="1">
    <source>
        <dbReference type="EnsemblMetazoa" id="MESCA007901-PA"/>
    </source>
</evidence>
<reference evidence="2" key="1">
    <citation type="submission" date="2013-02" db="EMBL/GenBank/DDBJ databases">
        <authorList>
            <person name="Hughes D."/>
        </authorList>
    </citation>
    <scope>NUCLEOTIDE SEQUENCE</scope>
    <source>
        <strain>Durham</strain>
        <strain evidence="2">NC isolate 2 -- Noor lab</strain>
    </source>
</reference>